<evidence type="ECO:0000256" key="2">
    <source>
        <dbReference type="ARBA" id="ARBA00022448"/>
    </source>
</evidence>
<dbReference type="GO" id="GO:0015679">
    <property type="term" value="P:plasma membrane copper ion transport"/>
    <property type="evidence" value="ECO:0007669"/>
    <property type="project" value="TreeGrafter"/>
</dbReference>
<dbReference type="GO" id="GO:0046914">
    <property type="term" value="F:transition metal ion binding"/>
    <property type="evidence" value="ECO:0007669"/>
    <property type="project" value="TreeGrafter"/>
</dbReference>
<evidence type="ECO:0000259" key="7">
    <source>
        <dbReference type="Pfam" id="PF25893"/>
    </source>
</evidence>
<dbReference type="Pfam" id="PF25954">
    <property type="entry name" value="Beta-barrel_RND_2"/>
    <property type="match status" value="1"/>
</dbReference>
<feature type="domain" description="CusB-like beta-barrel" evidence="8">
    <location>
        <begin position="239"/>
        <end position="314"/>
    </location>
</feature>
<proteinExistence type="inferred from homology"/>
<gene>
    <name evidence="11" type="ORF">GJ700_25860</name>
</gene>
<accession>A0A7X2ISA1</accession>
<evidence type="ECO:0000256" key="5">
    <source>
        <dbReference type="ARBA" id="ARBA00043263"/>
    </source>
</evidence>
<evidence type="ECO:0000313" key="12">
    <source>
        <dbReference type="Proteomes" id="UP000446768"/>
    </source>
</evidence>
<dbReference type="GO" id="GO:0030288">
    <property type="term" value="C:outer membrane-bounded periplasmic space"/>
    <property type="evidence" value="ECO:0007669"/>
    <property type="project" value="TreeGrafter"/>
</dbReference>
<protein>
    <submittedName>
        <fullName evidence="11">Efflux RND transporter periplasmic adaptor subunit</fullName>
    </submittedName>
</protein>
<feature type="domain" description="CzcB-like alpha-helical hairpin" evidence="7">
    <location>
        <begin position="132"/>
        <end position="191"/>
    </location>
</feature>
<dbReference type="Pfam" id="PF25893">
    <property type="entry name" value="HH_CzcB"/>
    <property type="match status" value="1"/>
</dbReference>
<dbReference type="PANTHER" id="PTHR30097">
    <property type="entry name" value="CATION EFFLUX SYSTEM PROTEIN CUSB"/>
    <property type="match status" value="1"/>
</dbReference>
<dbReference type="InterPro" id="IPR058648">
    <property type="entry name" value="HH_CzcB-like"/>
</dbReference>
<dbReference type="NCBIfam" id="TIGR01730">
    <property type="entry name" value="RND_mfp"/>
    <property type="match status" value="1"/>
</dbReference>
<dbReference type="FunFam" id="2.40.30.170:FF:000010">
    <property type="entry name" value="Efflux RND transporter periplasmic adaptor subunit"/>
    <property type="match status" value="1"/>
</dbReference>
<comment type="caution">
    <text evidence="11">The sequence shown here is derived from an EMBL/GenBank/DDBJ whole genome shotgun (WGS) entry which is preliminary data.</text>
</comment>
<dbReference type="GO" id="GO:0046686">
    <property type="term" value="P:response to cadmium ion"/>
    <property type="evidence" value="ECO:0007669"/>
    <property type="project" value="UniProtKB-KW"/>
</dbReference>
<feature type="domain" description="CzcB-like C-terminal circularly permuted SH3-like" evidence="10">
    <location>
        <begin position="321"/>
        <end position="381"/>
    </location>
</feature>
<dbReference type="FunFam" id="2.40.420.20:FF:000006">
    <property type="entry name" value="RND family efflux transporter MFP subunit"/>
    <property type="match status" value="1"/>
</dbReference>
<evidence type="ECO:0000259" key="8">
    <source>
        <dbReference type="Pfam" id="PF25954"/>
    </source>
</evidence>
<reference evidence="11 12" key="1">
    <citation type="submission" date="2019-11" db="EMBL/GenBank/DDBJ databases">
        <title>Novel species isolated from a subtropical stream in China.</title>
        <authorList>
            <person name="Lu H."/>
        </authorList>
    </citation>
    <scope>NUCLEOTIDE SEQUENCE [LARGE SCALE GENOMIC DNA]</scope>
    <source>
        <strain evidence="11 12">FT92W</strain>
    </source>
</reference>
<dbReference type="Pfam" id="PF25975">
    <property type="entry name" value="CzcB_C"/>
    <property type="match status" value="1"/>
</dbReference>
<dbReference type="Gene3D" id="2.40.420.20">
    <property type="match status" value="1"/>
</dbReference>
<dbReference type="EMBL" id="WKJJ01000018">
    <property type="protein sequence ID" value="MRV75146.1"/>
    <property type="molecule type" value="Genomic_DNA"/>
</dbReference>
<keyword evidence="3" id="KW-0862">Zinc</keyword>
<dbReference type="Gene3D" id="2.40.50.100">
    <property type="match status" value="1"/>
</dbReference>
<evidence type="ECO:0000259" key="9">
    <source>
        <dbReference type="Pfam" id="PF25973"/>
    </source>
</evidence>
<dbReference type="SUPFAM" id="SSF111369">
    <property type="entry name" value="HlyD-like secretion proteins"/>
    <property type="match status" value="1"/>
</dbReference>
<evidence type="ECO:0000313" key="11">
    <source>
        <dbReference type="EMBL" id="MRV75146.1"/>
    </source>
</evidence>
<dbReference type="RefSeq" id="WP_154379410.1">
    <property type="nucleotide sequence ID" value="NZ_WKJJ01000018.1"/>
</dbReference>
<dbReference type="PANTHER" id="PTHR30097:SF4">
    <property type="entry name" value="SLR6042 PROTEIN"/>
    <property type="match status" value="1"/>
</dbReference>
<comment type="similarity">
    <text evidence="1">Belongs to the membrane fusion protein (MFP) (TC 8.A.1) family.</text>
</comment>
<dbReference type="GO" id="GO:0022857">
    <property type="term" value="F:transmembrane transporter activity"/>
    <property type="evidence" value="ECO:0007669"/>
    <property type="project" value="InterPro"/>
</dbReference>
<dbReference type="InterPro" id="IPR051909">
    <property type="entry name" value="MFP_Cation_Efflux"/>
</dbReference>
<comment type="function">
    <text evidence="6">CzcA and CzcB together would act in zinc efflux nearly as effectively as the complete czc efflux system (CzcABC). The CzcB protein is thought to funnel zinc cations to the CzcA transport protein.</text>
</comment>
<dbReference type="Gene3D" id="2.40.30.170">
    <property type="match status" value="1"/>
</dbReference>
<dbReference type="InterPro" id="IPR058792">
    <property type="entry name" value="Beta-barrel_RND_2"/>
</dbReference>
<dbReference type="Gene3D" id="1.10.287.470">
    <property type="entry name" value="Helix hairpin bin"/>
    <property type="match status" value="1"/>
</dbReference>
<dbReference type="Pfam" id="PF25973">
    <property type="entry name" value="BSH_CzcB"/>
    <property type="match status" value="1"/>
</dbReference>
<keyword evidence="5" id="KW-0105">Cadmium resistance</keyword>
<keyword evidence="4" id="KW-0170">Cobalt</keyword>
<dbReference type="InterPro" id="IPR058647">
    <property type="entry name" value="BSH_CzcB-like"/>
</dbReference>
<evidence type="ECO:0000256" key="4">
    <source>
        <dbReference type="ARBA" id="ARBA00023285"/>
    </source>
</evidence>
<sequence length="393" mass="41316">MKPFNTYQPILGVIAAGLILGAIILSGSGAGNSAGIAAERKPAEAQEQHDDGNRVAMTDEQIRTAGIALATAGPASIGTTVEFPGEVKFNDDRTAHVVPRLPGVAEAVHADLGQKVKKGQVLAIISSPELADLRSAMLAAQKRLALAQLTYEREKKLWQDRISAEQDYLQARQAFHEAEIQADSARSKLAALGAHTTDGALNRYVLRAPFDGVVVEKHIALGEAVKEDANVFLLSDLATVWVEVNVPARDIELVRVGEPVTIQSASTASATAGKISYVGSLLGEQTRTAKARVVIDNPNMAWRPGLFVNVAMAQGQKQAPVAVPSEAVHTVDGKSVVFIRTAGGFQAQPVRTGITDSRMVDIPEGLAPGVSVAAAGSFVVKAQQAKGSAAHDH</sequence>
<keyword evidence="2" id="KW-0813">Transport</keyword>
<dbReference type="Proteomes" id="UP000446768">
    <property type="component" value="Unassembled WGS sequence"/>
</dbReference>
<dbReference type="AlphaFoldDB" id="A0A7X2ISA1"/>
<evidence type="ECO:0000256" key="6">
    <source>
        <dbReference type="ARBA" id="ARBA00058766"/>
    </source>
</evidence>
<evidence type="ECO:0000256" key="1">
    <source>
        <dbReference type="ARBA" id="ARBA00009477"/>
    </source>
</evidence>
<dbReference type="InterPro" id="IPR058649">
    <property type="entry name" value="CzcB_C"/>
</dbReference>
<keyword evidence="12" id="KW-1185">Reference proteome</keyword>
<dbReference type="GO" id="GO:0016020">
    <property type="term" value="C:membrane"/>
    <property type="evidence" value="ECO:0007669"/>
    <property type="project" value="InterPro"/>
</dbReference>
<dbReference type="GO" id="GO:0060003">
    <property type="term" value="P:copper ion export"/>
    <property type="evidence" value="ECO:0007669"/>
    <property type="project" value="TreeGrafter"/>
</dbReference>
<organism evidence="11 12">
    <name type="scientific">Pseudoduganella rivuli</name>
    <dbReference type="NCBI Taxonomy" id="2666085"/>
    <lineage>
        <taxon>Bacteria</taxon>
        <taxon>Pseudomonadati</taxon>
        <taxon>Pseudomonadota</taxon>
        <taxon>Betaproteobacteria</taxon>
        <taxon>Burkholderiales</taxon>
        <taxon>Oxalobacteraceae</taxon>
        <taxon>Telluria group</taxon>
        <taxon>Pseudoduganella</taxon>
    </lineage>
</organism>
<evidence type="ECO:0000256" key="3">
    <source>
        <dbReference type="ARBA" id="ARBA00022833"/>
    </source>
</evidence>
<dbReference type="InterPro" id="IPR006143">
    <property type="entry name" value="RND_pump_MFP"/>
</dbReference>
<evidence type="ECO:0000259" key="10">
    <source>
        <dbReference type="Pfam" id="PF25975"/>
    </source>
</evidence>
<name>A0A7X2ISA1_9BURK</name>
<feature type="domain" description="CzcB-like barrel-sandwich hybrid" evidence="9">
    <location>
        <begin position="93"/>
        <end position="236"/>
    </location>
</feature>